<dbReference type="PANTHER" id="PTHR21581">
    <property type="entry name" value="D-ALANYL-D-ALANINE CARBOXYPEPTIDASE"/>
    <property type="match status" value="1"/>
</dbReference>
<keyword evidence="18" id="KW-1185">Reference proteome</keyword>
<dbReference type="RefSeq" id="WP_012138936.1">
    <property type="nucleotide sequence ID" value="NZ_KE007326.1"/>
</dbReference>
<keyword evidence="11" id="KW-0961">Cell wall biogenesis/degradation</keyword>
<reference evidence="17 18" key="1">
    <citation type="journal article" date="2013" name="Genome Announc.">
        <title>Draft Genome Sequence of the Moderately Halophilic Bacterium Marinobacter lipolyticus Strain SM19.</title>
        <authorList>
            <person name="Papke R.T."/>
            <person name="de la Haba R.R."/>
            <person name="Infante-Dominguez C."/>
            <person name="Perez D."/>
            <person name="Sanchez-Porro C."/>
            <person name="Lapierre P."/>
            <person name="Ventosa A."/>
        </authorList>
    </citation>
    <scope>NUCLEOTIDE SEQUENCE [LARGE SCALE GENOMIC DNA]</scope>
    <source>
        <strain evidence="17 18">SM19</strain>
    </source>
</reference>
<evidence type="ECO:0000256" key="2">
    <source>
        <dbReference type="ARBA" id="ARBA00004752"/>
    </source>
</evidence>
<organism evidence="17 18">
    <name type="scientific">Marinobacter lipolyticus SM19</name>
    <dbReference type="NCBI Taxonomy" id="1318628"/>
    <lineage>
        <taxon>Bacteria</taxon>
        <taxon>Pseudomonadati</taxon>
        <taxon>Pseudomonadota</taxon>
        <taxon>Gammaproteobacteria</taxon>
        <taxon>Pseudomonadales</taxon>
        <taxon>Marinobacteraceae</taxon>
        <taxon>Marinobacter</taxon>
    </lineage>
</organism>
<dbReference type="PATRIC" id="fig|1318628.3.peg.2804"/>
<comment type="caution">
    <text evidence="17">The sequence shown here is derived from an EMBL/GenBank/DDBJ whole genome shotgun (WGS) entry which is preliminary data.</text>
</comment>
<dbReference type="SMART" id="SM00936">
    <property type="entry name" value="PBP5_C"/>
    <property type="match status" value="1"/>
</dbReference>
<evidence type="ECO:0000256" key="9">
    <source>
        <dbReference type="ARBA" id="ARBA00022960"/>
    </source>
</evidence>
<dbReference type="InterPro" id="IPR015956">
    <property type="entry name" value="Peniciliin-bd_prot_C_sf"/>
</dbReference>
<feature type="binding site" evidence="14">
    <location>
        <position position="228"/>
    </location>
    <ligand>
        <name>substrate</name>
    </ligand>
</feature>
<evidence type="ECO:0000256" key="4">
    <source>
        <dbReference type="ARBA" id="ARBA00012448"/>
    </source>
</evidence>
<dbReference type="GO" id="GO:0071555">
    <property type="term" value="P:cell wall organization"/>
    <property type="evidence" value="ECO:0007669"/>
    <property type="project" value="UniProtKB-KW"/>
</dbReference>
<dbReference type="Pfam" id="PF07943">
    <property type="entry name" value="PBP5_C"/>
    <property type="match status" value="1"/>
</dbReference>
<dbReference type="EC" id="3.4.16.4" evidence="4"/>
<dbReference type="PANTHER" id="PTHR21581:SF6">
    <property type="entry name" value="TRAFFICKING PROTEIN PARTICLE COMPLEX SUBUNIT 12"/>
    <property type="match status" value="1"/>
</dbReference>
<dbReference type="GO" id="GO:0006508">
    <property type="term" value="P:proteolysis"/>
    <property type="evidence" value="ECO:0007669"/>
    <property type="project" value="UniProtKB-KW"/>
</dbReference>
<dbReference type="eggNOG" id="COG1686">
    <property type="taxonomic scope" value="Bacteria"/>
</dbReference>
<evidence type="ECO:0000313" key="18">
    <source>
        <dbReference type="Proteomes" id="UP000016540"/>
    </source>
</evidence>
<proteinExistence type="inferred from homology"/>
<dbReference type="InterPro" id="IPR018044">
    <property type="entry name" value="Peptidase_S11"/>
</dbReference>
<feature type="domain" description="Peptidase S11 D-Ala-D-Ala carboxypeptidase A C-terminal" evidence="16">
    <location>
        <begin position="278"/>
        <end position="368"/>
    </location>
</feature>
<dbReference type="HOGENOM" id="CLU_027070_8_1_6"/>
<evidence type="ECO:0000256" key="7">
    <source>
        <dbReference type="ARBA" id="ARBA00022729"/>
    </source>
</evidence>
<dbReference type="InterPro" id="IPR012907">
    <property type="entry name" value="Peptidase_S11_C"/>
</dbReference>
<evidence type="ECO:0000256" key="5">
    <source>
        <dbReference type="ARBA" id="ARBA00022645"/>
    </source>
</evidence>
<evidence type="ECO:0000259" key="16">
    <source>
        <dbReference type="SMART" id="SM00936"/>
    </source>
</evidence>
<accession>R8AY92</accession>
<comment type="function">
    <text evidence="1">Removes C-terminal D-alanyl residues from sugar-peptide cell wall precursors.</text>
</comment>
<evidence type="ECO:0000256" key="11">
    <source>
        <dbReference type="ARBA" id="ARBA00023316"/>
    </source>
</evidence>
<keyword evidence="10" id="KW-0573">Peptidoglycan synthesis</keyword>
<keyword evidence="5 17" id="KW-0121">Carboxypeptidase</keyword>
<dbReference type="Pfam" id="PF00768">
    <property type="entry name" value="Peptidase_S11"/>
    <property type="match status" value="1"/>
</dbReference>
<dbReference type="STRING" id="1318628.MARLIPOL_14035"/>
<dbReference type="PRINTS" id="PR00725">
    <property type="entry name" value="DADACBPTASE1"/>
</dbReference>
<feature type="active site" description="Proton acceptor" evidence="13">
    <location>
        <position position="69"/>
    </location>
</feature>
<dbReference type="InterPro" id="IPR037167">
    <property type="entry name" value="Peptidase_S11_C_sf"/>
</dbReference>
<evidence type="ECO:0000256" key="13">
    <source>
        <dbReference type="PIRSR" id="PIRSR618044-1"/>
    </source>
</evidence>
<evidence type="ECO:0000256" key="1">
    <source>
        <dbReference type="ARBA" id="ARBA00003217"/>
    </source>
</evidence>
<dbReference type="InterPro" id="IPR001967">
    <property type="entry name" value="Peptidase_S11_N"/>
</dbReference>
<gene>
    <name evidence="17" type="ORF">MARLIPOL_14035</name>
</gene>
<comment type="pathway">
    <text evidence="2">Cell wall biogenesis; peptidoglycan biosynthesis.</text>
</comment>
<dbReference type="AlphaFoldDB" id="R8AY92"/>
<keyword evidence="8" id="KW-0378">Hydrolase</keyword>
<evidence type="ECO:0000256" key="14">
    <source>
        <dbReference type="PIRSR" id="PIRSR618044-2"/>
    </source>
</evidence>
<evidence type="ECO:0000256" key="6">
    <source>
        <dbReference type="ARBA" id="ARBA00022670"/>
    </source>
</evidence>
<dbReference type="Gene3D" id="2.60.410.10">
    <property type="entry name" value="D-Ala-D-Ala carboxypeptidase, C-terminal domain"/>
    <property type="match status" value="1"/>
</dbReference>
<dbReference type="GO" id="GO:0009002">
    <property type="term" value="F:serine-type D-Ala-D-Ala carboxypeptidase activity"/>
    <property type="evidence" value="ECO:0007669"/>
    <property type="project" value="UniProtKB-EC"/>
</dbReference>
<sequence length="387" mass="42437">MATNPVFRALTVLLLLVLIPLGSANAQTVLIPSPPQVAASSYILMDPLSGRVLMDENSNERLPPASLTKMMTAYIVERELDEGRLSMSDMVPISVNAWRTEGSRTFVQEGTEVSVEDLLKGVIIQSGNDASVALAEFVAGSEGAFVDIMNQQAQLLGMNDTHFENATGLPSPDHFSTAHDLARLAMAIINDYPENYPLYAEKHFTYNNIRQPNRNSLLWRDDSVDGLKTGHTEEAGYCLVASAKRNGTRLIAVVMGTDSTGARAQEVQKMLNYGFRYYESEKLFGAGQELIKARIWGGRDDELSVGVTEEVNVTIPRGSRDSLESTVDLDSVIKAPIKVGDELGRVQVKLGDDVIVDQPVLALSDVPEGGLFKRLWDAIKLFFVQLF</sequence>
<dbReference type="UniPathway" id="UPA00219"/>
<keyword evidence="6" id="KW-0645">Protease</keyword>
<dbReference type="GO" id="GO:0009252">
    <property type="term" value="P:peptidoglycan biosynthetic process"/>
    <property type="evidence" value="ECO:0007669"/>
    <property type="project" value="UniProtKB-UniPathway"/>
</dbReference>
<feature type="active site" description="Acyl-ester intermediate" evidence="13">
    <location>
        <position position="66"/>
    </location>
</feature>
<evidence type="ECO:0000256" key="3">
    <source>
        <dbReference type="ARBA" id="ARBA00007164"/>
    </source>
</evidence>
<dbReference type="EMBL" id="ASAD01000016">
    <property type="protein sequence ID" value="EON91303.1"/>
    <property type="molecule type" value="Genomic_DNA"/>
</dbReference>
<dbReference type="GO" id="GO:0008360">
    <property type="term" value="P:regulation of cell shape"/>
    <property type="evidence" value="ECO:0007669"/>
    <property type="project" value="UniProtKB-KW"/>
</dbReference>
<dbReference type="OrthoDB" id="9795979at2"/>
<dbReference type="Proteomes" id="UP000016540">
    <property type="component" value="Unassembled WGS sequence"/>
</dbReference>
<evidence type="ECO:0000256" key="10">
    <source>
        <dbReference type="ARBA" id="ARBA00022984"/>
    </source>
</evidence>
<comment type="catalytic activity">
    <reaction evidence="12">
        <text>Preferential cleavage: (Ac)2-L-Lys-D-Ala-|-D-Ala. Also transpeptidation of peptidyl-alanyl moieties that are N-acyl substituents of D-alanine.</text>
        <dbReference type="EC" id="3.4.16.4"/>
    </reaction>
</comment>
<evidence type="ECO:0000256" key="8">
    <source>
        <dbReference type="ARBA" id="ARBA00022801"/>
    </source>
</evidence>
<keyword evidence="7" id="KW-0732">Signal</keyword>
<protein>
    <recommendedName>
        <fullName evidence="4">serine-type D-Ala-D-Ala carboxypeptidase</fullName>
        <ecNumber evidence="4">3.4.16.4</ecNumber>
    </recommendedName>
</protein>
<name>R8AY92_9GAMM</name>
<comment type="similarity">
    <text evidence="3 15">Belongs to the peptidase S11 family.</text>
</comment>
<keyword evidence="9" id="KW-0133">Cell shape</keyword>
<feature type="active site" evidence="13">
    <location>
        <position position="126"/>
    </location>
</feature>
<dbReference type="SUPFAM" id="SSF56601">
    <property type="entry name" value="beta-lactamase/transpeptidase-like"/>
    <property type="match status" value="1"/>
</dbReference>
<evidence type="ECO:0000256" key="15">
    <source>
        <dbReference type="RuleBase" id="RU004016"/>
    </source>
</evidence>
<dbReference type="Gene3D" id="3.40.710.10">
    <property type="entry name" value="DD-peptidase/beta-lactamase superfamily"/>
    <property type="match status" value="1"/>
</dbReference>
<dbReference type="SUPFAM" id="SSF69189">
    <property type="entry name" value="Penicillin-binding protein associated domain"/>
    <property type="match status" value="1"/>
</dbReference>
<evidence type="ECO:0000256" key="12">
    <source>
        <dbReference type="ARBA" id="ARBA00034000"/>
    </source>
</evidence>
<dbReference type="InterPro" id="IPR012338">
    <property type="entry name" value="Beta-lactam/transpept-like"/>
</dbReference>
<evidence type="ECO:0000313" key="17">
    <source>
        <dbReference type="EMBL" id="EON91303.1"/>
    </source>
</evidence>